<dbReference type="InterPro" id="IPR013783">
    <property type="entry name" value="Ig-like_fold"/>
</dbReference>
<evidence type="ECO:0000256" key="2">
    <source>
        <dbReference type="SAM" id="SignalP"/>
    </source>
</evidence>
<reference evidence="4 5" key="1">
    <citation type="submission" date="2023-10" db="EMBL/GenBank/DDBJ databases">
        <title>Draft Genome Sequence of Bacillus thuringiensis serovar. toumanoffi 4059: Identification of a Novel Cry Protein Candidate.</title>
        <authorList>
            <person name="Murdoch R.W."/>
            <person name="Gemler B."/>
            <person name="Heater B.S."/>
        </authorList>
    </citation>
    <scope>NUCLEOTIDE SEQUENCE [LARGE SCALE GENOMIC DNA]</scope>
    <source>
        <strain evidence="4 5">4059</strain>
    </source>
</reference>
<proteinExistence type="predicted"/>
<evidence type="ECO:0000256" key="1">
    <source>
        <dbReference type="SAM" id="Phobius"/>
    </source>
</evidence>
<dbReference type="AlphaFoldDB" id="A0ABD5HS59"/>
<dbReference type="Gene3D" id="2.60.40.10">
    <property type="entry name" value="Immunoglobulins"/>
    <property type="match status" value="2"/>
</dbReference>
<gene>
    <name evidence="4" type="ORF">BTTOUR_02910</name>
</gene>
<name>A0ABD5HS59_BACTU</name>
<dbReference type="EMBL" id="JAWQCK010000004">
    <property type="protein sequence ID" value="MDW9207768.1"/>
    <property type="molecule type" value="Genomic_DNA"/>
</dbReference>
<keyword evidence="2" id="KW-0732">Signal</keyword>
<dbReference type="CDD" id="cd00063">
    <property type="entry name" value="FN3"/>
    <property type="match status" value="2"/>
</dbReference>
<keyword evidence="1" id="KW-0812">Transmembrane</keyword>
<dbReference type="Pfam" id="PF00041">
    <property type="entry name" value="fn3"/>
    <property type="match status" value="2"/>
</dbReference>
<organism evidence="4 5">
    <name type="scientific">Bacillus thuringiensis serovar toumanoffi</name>
    <dbReference type="NCBI Taxonomy" id="180862"/>
    <lineage>
        <taxon>Bacteria</taxon>
        <taxon>Bacillati</taxon>
        <taxon>Bacillota</taxon>
        <taxon>Bacilli</taxon>
        <taxon>Bacillales</taxon>
        <taxon>Bacillaceae</taxon>
        <taxon>Bacillus</taxon>
        <taxon>Bacillus cereus group</taxon>
    </lineage>
</organism>
<evidence type="ECO:0000313" key="5">
    <source>
        <dbReference type="Proteomes" id="UP001272716"/>
    </source>
</evidence>
<protein>
    <recommendedName>
        <fullName evidence="3">Fibronectin type-III domain-containing protein</fullName>
    </recommendedName>
</protein>
<dbReference type="SMART" id="SM00060">
    <property type="entry name" value="FN3"/>
    <property type="match status" value="2"/>
</dbReference>
<dbReference type="SUPFAM" id="SSF49265">
    <property type="entry name" value="Fibronectin type III"/>
    <property type="match status" value="1"/>
</dbReference>
<dbReference type="InterPro" id="IPR036116">
    <property type="entry name" value="FN3_sf"/>
</dbReference>
<keyword evidence="1" id="KW-1133">Transmembrane helix</keyword>
<keyword evidence="1" id="KW-0472">Membrane</keyword>
<feature type="domain" description="Fibronectin type-III" evidence="3">
    <location>
        <begin position="228"/>
        <end position="302"/>
    </location>
</feature>
<feature type="chain" id="PRO_5044786059" description="Fibronectin type-III domain-containing protein" evidence="2">
    <location>
        <begin position="27"/>
        <end position="376"/>
    </location>
</feature>
<dbReference type="RefSeq" id="WP_062804433.1">
    <property type="nucleotide sequence ID" value="NZ_JAWQCK010000004.1"/>
</dbReference>
<feature type="transmembrane region" description="Helical" evidence="1">
    <location>
        <begin position="337"/>
        <end position="355"/>
    </location>
</feature>
<evidence type="ECO:0000313" key="4">
    <source>
        <dbReference type="EMBL" id="MDW9207768.1"/>
    </source>
</evidence>
<evidence type="ECO:0000259" key="3">
    <source>
        <dbReference type="SMART" id="SM00060"/>
    </source>
</evidence>
<accession>A0ABD5HS59</accession>
<feature type="domain" description="Fibronectin type-III" evidence="3">
    <location>
        <begin position="138"/>
        <end position="213"/>
    </location>
</feature>
<dbReference type="InterPro" id="IPR003961">
    <property type="entry name" value="FN3_dom"/>
</dbReference>
<dbReference type="Proteomes" id="UP001272716">
    <property type="component" value="Unassembled WGS sequence"/>
</dbReference>
<feature type="signal peptide" evidence="2">
    <location>
        <begin position="1"/>
        <end position="26"/>
    </location>
</feature>
<comment type="caution">
    <text evidence="4">The sequence shown here is derived from an EMBL/GenBank/DDBJ whole genome shotgun (WGS) entry which is preliminary data.</text>
</comment>
<sequence>MLFKKCILMLSFAVAMILSVPNFANAEESKNLLDNFSDMEVNNNTKRYDLKGSFTIDRFYLRGTNNSASNGYVSVRLFDSNNRFIWMSIDYRLAYPRPSDRGNTYNETLGTPIPNIRYVEIKGSGRIFDFSVYGKEYIPEITNLKEKVESTKVAFNWENPTNEKVVAVNLYQDKKRIKTFEIKDNVTSYVIEGLEQGEKYNFTFKAVDKGGRETTGVSKNIKIPMPIISPPENVFLTPQDKKMVIAWNDVNSPYLKGYNVYIDGKKINDTPLTSSKMIVKNLENNKSYKVQISAVNKDDVEGEKSKEKSEKPSSNALEVEYDVEIPFSPMDFLKTSLSFLGLIGPFVLLALAITYHRRLAEMIKRSFRNYKEKKHK</sequence>